<dbReference type="InterPro" id="IPR001464">
    <property type="entry name" value="Annexin"/>
</dbReference>
<dbReference type="InParanoid" id="A0A090M6B4"/>
<dbReference type="SMART" id="SM00335">
    <property type="entry name" value="ANX"/>
    <property type="match status" value="4"/>
</dbReference>
<evidence type="ECO:0000256" key="3">
    <source>
        <dbReference type="ARBA" id="ARBA00023216"/>
    </source>
</evidence>
<dbReference type="GO" id="GO:0005509">
    <property type="term" value="F:calcium ion binding"/>
    <property type="evidence" value="ECO:0007669"/>
    <property type="project" value="InterPro"/>
</dbReference>
<dbReference type="FunCoup" id="A0A090M6B4">
    <property type="interactions" value="664"/>
</dbReference>
<dbReference type="GO" id="GO:0005886">
    <property type="term" value="C:plasma membrane"/>
    <property type="evidence" value="ECO:0007669"/>
    <property type="project" value="TreeGrafter"/>
</dbReference>
<keyword evidence="2" id="KW-0677">Repeat</keyword>
<dbReference type="EMBL" id="CAID01000011">
    <property type="protein sequence ID" value="CEF99731.1"/>
    <property type="molecule type" value="Genomic_DNA"/>
</dbReference>
<feature type="region of interest" description="Disordered" evidence="4">
    <location>
        <begin position="490"/>
        <end position="575"/>
    </location>
</feature>
<dbReference type="InterPro" id="IPR018502">
    <property type="entry name" value="Annexin_repeat"/>
</dbReference>
<dbReference type="Proteomes" id="UP000009170">
    <property type="component" value="Unassembled WGS sequence"/>
</dbReference>
<evidence type="ECO:0000256" key="2">
    <source>
        <dbReference type="ARBA" id="ARBA00022737"/>
    </source>
</evidence>
<dbReference type="SUPFAM" id="SSF47874">
    <property type="entry name" value="Annexin"/>
    <property type="match status" value="2"/>
</dbReference>
<gene>
    <name evidence="5" type="ORF">OT_ostta11g03020</name>
</gene>
<dbReference type="PRINTS" id="PR00196">
    <property type="entry name" value="ANNEXIN"/>
</dbReference>
<proteinExistence type="inferred from homology"/>
<dbReference type="GO" id="GO:0012506">
    <property type="term" value="C:vesicle membrane"/>
    <property type="evidence" value="ECO:0007669"/>
    <property type="project" value="TreeGrafter"/>
</dbReference>
<dbReference type="PANTHER" id="PTHR10502">
    <property type="entry name" value="ANNEXIN"/>
    <property type="match status" value="1"/>
</dbReference>
<dbReference type="STRING" id="70448.A0A090M6B4"/>
<comment type="similarity">
    <text evidence="1">Belongs to the annexin family.</text>
</comment>
<dbReference type="PANTHER" id="PTHR10502:SF175">
    <property type="entry name" value="ANNEXIN A13"/>
    <property type="match status" value="1"/>
</dbReference>
<feature type="compositionally biased region" description="Pro residues" evidence="4">
    <location>
        <begin position="517"/>
        <end position="550"/>
    </location>
</feature>
<evidence type="ECO:0000256" key="1">
    <source>
        <dbReference type="ARBA" id="ARBA00007831"/>
    </source>
</evidence>
<keyword evidence="6" id="KW-1185">Reference proteome</keyword>
<protein>
    <submittedName>
        <fullName evidence="5">Annexin</fullName>
    </submittedName>
</protein>
<reference evidence="6" key="1">
    <citation type="journal article" date="2006" name="Proc. Natl. Acad. Sci. U.S.A.">
        <title>Genome analysis of the smallest free-living eukaryote Ostreococcus tauri unveils many unique features.</title>
        <authorList>
            <person name="Derelle E."/>
            <person name="Ferraz C."/>
            <person name="Rombauts S."/>
            <person name="Rouze P."/>
            <person name="Worden A.Z."/>
            <person name="Robbens S."/>
            <person name="Partensky F."/>
            <person name="Degroeve S."/>
            <person name="Echeynie S."/>
            <person name="Cooke R."/>
            <person name="Saeys Y."/>
            <person name="Wuyts J."/>
            <person name="Jabbari K."/>
            <person name="Bowler C."/>
            <person name="Panaud O."/>
            <person name="Piegu B."/>
            <person name="Ball S.G."/>
            <person name="Ral J.-P."/>
            <person name="Bouget F.-Y."/>
            <person name="Piganeau G."/>
            <person name="De Baets B."/>
            <person name="Picard A."/>
            <person name="Delseny M."/>
            <person name="Demaille J."/>
            <person name="Van de Peer Y."/>
            <person name="Moreau H."/>
        </authorList>
    </citation>
    <scope>NUCLEOTIDE SEQUENCE [LARGE SCALE GENOMIC DNA]</scope>
    <source>
        <strain evidence="6">OTTH 0595 / CCAP 157/2 / RCC745</strain>
    </source>
</reference>
<keyword evidence="3" id="KW-0041">Annexin</keyword>
<evidence type="ECO:0000313" key="6">
    <source>
        <dbReference type="Proteomes" id="UP000009170"/>
    </source>
</evidence>
<evidence type="ECO:0000313" key="5">
    <source>
        <dbReference type="EMBL" id="CEF99731.1"/>
    </source>
</evidence>
<dbReference type="GO" id="GO:0001786">
    <property type="term" value="F:phosphatidylserine binding"/>
    <property type="evidence" value="ECO:0007669"/>
    <property type="project" value="TreeGrafter"/>
</dbReference>
<dbReference type="RefSeq" id="XP_022839999.1">
    <property type="nucleotide sequence ID" value="XM_022983071.1"/>
</dbReference>
<dbReference type="InterPro" id="IPR037104">
    <property type="entry name" value="Annexin_sf"/>
</dbReference>
<dbReference type="GO" id="GO:0005737">
    <property type="term" value="C:cytoplasm"/>
    <property type="evidence" value="ECO:0007669"/>
    <property type="project" value="TreeGrafter"/>
</dbReference>
<dbReference type="KEGG" id="ota:OT_ostta11g03020"/>
<sequence length="575" mass="63584">MGICSSQPEPEMRADFGSCPQDADGRAVWELANAIACANTQEILKRMVLNVPRLSNQRGMLREDYIERVIVEAYNHAGYGDLKSDVKEKTEGDLQDFMMALLSDRLDFQAQALMRAIKGFGTDEATLTTILCTTAEEDILPLQMAFSSRYERSLEQAVISETSGKFKRVLLLAGCDGVGESYAKVINSAVSGLGTDTSAIIRLMVTATPEQLDATREAYSRIYKKDLIKAVGSEWKVSGDFKRIITALAKRHPTNVNNDKEIDYDFEIQSMRNAVEGLGTDEQLIISILANKTHEQIEEFREAYKVATGELLRERIRDETTGLFESKLFRETLMGLLTPREEQIAIYLQEAFGMWANDDWGLISMLVHRTEEEKELIRTKYTEHTGGDLIADIRSKCSGDYEDALVACISPKERTIARGMRQCIAGWFSSTNKTGIMALLTHKDMVMPRLRKEFEKEFRGQTLQNCIKKECAGEFEAALVSLAAYTPPKGVSKLGPDEPVPPPKGGSQPASMQQSYAPPPQGYAPPPQGYAPPPQGNAPPPQGYAPPPQGYAPQPTAGYPGGGYGAPPVQRQDSW</sequence>
<dbReference type="Pfam" id="PF00191">
    <property type="entry name" value="Annexin"/>
    <property type="match status" value="4"/>
</dbReference>
<dbReference type="GeneID" id="9835952"/>
<dbReference type="Gene3D" id="1.10.220.10">
    <property type="entry name" value="Annexin"/>
    <property type="match status" value="5"/>
</dbReference>
<dbReference type="GO" id="GO:0005544">
    <property type="term" value="F:calcium-dependent phospholipid binding"/>
    <property type="evidence" value="ECO:0007669"/>
    <property type="project" value="InterPro"/>
</dbReference>
<dbReference type="AlphaFoldDB" id="A0A090M6B4"/>
<evidence type="ECO:0000256" key="4">
    <source>
        <dbReference type="SAM" id="MobiDB-lite"/>
    </source>
</evidence>
<name>A0A090M6B4_OSTTA</name>
<dbReference type="GO" id="GO:0005634">
    <property type="term" value="C:nucleus"/>
    <property type="evidence" value="ECO:0007669"/>
    <property type="project" value="TreeGrafter"/>
</dbReference>
<reference evidence="5 6" key="2">
    <citation type="journal article" date="2014" name="BMC Genomics">
        <title>An improved genome of the model marine alga Ostreococcus tauri unfolds by assessing Illumina de novo assemblies.</title>
        <authorList>
            <person name="Blanc-Mathieu R."/>
            <person name="Verhelst B."/>
            <person name="Derelle E."/>
            <person name="Rombauts S."/>
            <person name="Bouget F.Y."/>
            <person name="Carre I."/>
            <person name="Chateau A."/>
            <person name="Eyre-Walker A."/>
            <person name="Grimsley N."/>
            <person name="Moreau H."/>
            <person name="Piegu B."/>
            <person name="Rivals E."/>
            <person name="Schackwitz W."/>
            <person name="Van de Peer Y."/>
            <person name="Piganeau G."/>
        </authorList>
    </citation>
    <scope>NUCLEOTIDE SEQUENCE [LARGE SCALE GENOMIC DNA]</scope>
    <source>
        <strain evidence="6">OTTH 0595 / CCAP 157/2 / RCC745</strain>
    </source>
</reference>
<dbReference type="PROSITE" id="PS51897">
    <property type="entry name" value="ANNEXIN_2"/>
    <property type="match status" value="4"/>
</dbReference>
<dbReference type="FunFam" id="1.10.220.10:FF:000005">
    <property type="entry name" value="Annexin"/>
    <property type="match status" value="1"/>
</dbReference>
<dbReference type="OrthoDB" id="37886at2759"/>
<organism evidence="5 6">
    <name type="scientific">Ostreococcus tauri</name>
    <name type="common">Marine green alga</name>
    <dbReference type="NCBI Taxonomy" id="70448"/>
    <lineage>
        <taxon>Eukaryota</taxon>
        <taxon>Viridiplantae</taxon>
        <taxon>Chlorophyta</taxon>
        <taxon>Mamiellophyceae</taxon>
        <taxon>Mamiellales</taxon>
        <taxon>Bathycoccaceae</taxon>
        <taxon>Ostreococcus</taxon>
    </lineage>
</organism>
<accession>A0A090M6B4</accession>
<comment type="caution">
    <text evidence="5">The sequence shown here is derived from an EMBL/GenBank/DDBJ whole genome shotgun (WGS) entry which is preliminary data.</text>
</comment>